<keyword evidence="5" id="KW-0732">Signal</keyword>
<comment type="subcellular location">
    <subcellularLocation>
        <location evidence="1">Cell projection</location>
    </subcellularLocation>
</comment>
<evidence type="ECO:0000313" key="8">
    <source>
        <dbReference type="Proteomes" id="UP000261600"/>
    </source>
</evidence>
<dbReference type="GO" id="GO:0001917">
    <property type="term" value="C:photoreceptor inner segment"/>
    <property type="evidence" value="ECO:0007669"/>
    <property type="project" value="TreeGrafter"/>
</dbReference>
<dbReference type="GO" id="GO:0002142">
    <property type="term" value="C:stereocilia ankle link complex"/>
    <property type="evidence" value="ECO:0007669"/>
    <property type="project" value="TreeGrafter"/>
</dbReference>
<dbReference type="GO" id="GO:0007605">
    <property type="term" value="P:sensory perception of sound"/>
    <property type="evidence" value="ECO:0007669"/>
    <property type="project" value="TreeGrafter"/>
</dbReference>
<dbReference type="STRING" id="43700.ENSMALP00000009475"/>
<evidence type="ECO:0000256" key="5">
    <source>
        <dbReference type="SAM" id="SignalP"/>
    </source>
</evidence>
<dbReference type="Ensembl" id="ENSMALT00000009672.1">
    <property type="protein sequence ID" value="ENSMALP00000009475.1"/>
    <property type="gene ID" value="ENSMALG00000006679.1"/>
</dbReference>
<dbReference type="SMART" id="SM00228">
    <property type="entry name" value="PDZ"/>
    <property type="match status" value="1"/>
</dbReference>
<reference evidence="7" key="2">
    <citation type="submission" date="2025-09" db="UniProtKB">
        <authorList>
            <consortium name="Ensembl"/>
        </authorList>
    </citation>
    <scope>IDENTIFICATION</scope>
</reference>
<feature type="chain" id="PRO_5045195854" description="PDZ domain-containing protein" evidence="5">
    <location>
        <begin position="20"/>
        <end position="177"/>
    </location>
</feature>
<reference evidence="7" key="1">
    <citation type="submission" date="2025-08" db="UniProtKB">
        <authorList>
            <consortium name="Ensembl"/>
        </authorList>
    </citation>
    <scope>IDENTIFICATION</scope>
</reference>
<dbReference type="PROSITE" id="PS50106">
    <property type="entry name" value="PDZ"/>
    <property type="match status" value="1"/>
</dbReference>
<dbReference type="Pfam" id="PF00595">
    <property type="entry name" value="PDZ"/>
    <property type="match status" value="1"/>
</dbReference>
<dbReference type="AlphaFoldDB" id="A0A3Q3IZC5"/>
<organism evidence="7 8">
    <name type="scientific">Monopterus albus</name>
    <name type="common">Swamp eel</name>
    <dbReference type="NCBI Taxonomy" id="43700"/>
    <lineage>
        <taxon>Eukaryota</taxon>
        <taxon>Metazoa</taxon>
        <taxon>Chordata</taxon>
        <taxon>Craniata</taxon>
        <taxon>Vertebrata</taxon>
        <taxon>Euteleostomi</taxon>
        <taxon>Actinopterygii</taxon>
        <taxon>Neopterygii</taxon>
        <taxon>Teleostei</taxon>
        <taxon>Neoteleostei</taxon>
        <taxon>Acanthomorphata</taxon>
        <taxon>Anabantaria</taxon>
        <taxon>Synbranchiformes</taxon>
        <taxon>Synbranchidae</taxon>
        <taxon>Monopterus</taxon>
    </lineage>
</organism>
<evidence type="ECO:0000256" key="3">
    <source>
        <dbReference type="ARBA" id="ARBA00023273"/>
    </source>
</evidence>
<proteinExistence type="predicted"/>
<evidence type="ECO:0000256" key="1">
    <source>
        <dbReference type="ARBA" id="ARBA00004316"/>
    </source>
</evidence>
<evidence type="ECO:0000256" key="2">
    <source>
        <dbReference type="ARBA" id="ARBA00022737"/>
    </source>
</evidence>
<dbReference type="GO" id="GO:0032426">
    <property type="term" value="C:stereocilium tip"/>
    <property type="evidence" value="ECO:0007669"/>
    <property type="project" value="TreeGrafter"/>
</dbReference>
<feature type="compositionally biased region" description="Polar residues" evidence="4">
    <location>
        <begin position="165"/>
        <end position="177"/>
    </location>
</feature>
<keyword evidence="8" id="KW-1185">Reference proteome</keyword>
<dbReference type="CDD" id="cd06741">
    <property type="entry name" value="PDZ2_FL-whirlin"/>
    <property type="match status" value="1"/>
</dbReference>
<dbReference type="Gene3D" id="2.30.42.10">
    <property type="match status" value="1"/>
</dbReference>
<feature type="region of interest" description="Disordered" evidence="4">
    <location>
        <begin position="142"/>
        <end position="177"/>
    </location>
</feature>
<evidence type="ECO:0000256" key="4">
    <source>
        <dbReference type="SAM" id="MobiDB-lite"/>
    </source>
</evidence>
<keyword evidence="2" id="KW-0677">Repeat</keyword>
<dbReference type="GO" id="GO:0005886">
    <property type="term" value="C:plasma membrane"/>
    <property type="evidence" value="ECO:0007669"/>
    <property type="project" value="TreeGrafter"/>
</dbReference>
<evidence type="ECO:0000313" key="7">
    <source>
        <dbReference type="Ensembl" id="ENSMALP00000009475.1"/>
    </source>
</evidence>
<name>A0A3Q3IZC5_MONAL</name>
<accession>A0A3Q3IZC5</accession>
<sequence length="177" mass="18710">MPLLINLLNFTLTFCPAFGSFPNLKPDKLGYLPKDLNAMFPLQVSLNMDDGRSLGLMIRGGAEYGLGIYITGVDPGSAADAGGLKVGDQILEVDGQSFVIISHDEAVHILKTGCHLRMKVRDVGRLPHARTVVDETKLICGQGTSETNATPNPSSVTNPPVSAGIQASVSATTCTTR</sequence>
<dbReference type="PANTHER" id="PTHR23116:SF37">
    <property type="entry name" value="WHIRLIN"/>
    <property type="match status" value="1"/>
</dbReference>
<dbReference type="GO" id="GO:0060088">
    <property type="term" value="P:auditory receptor cell stereocilium organization"/>
    <property type="evidence" value="ECO:0007669"/>
    <property type="project" value="TreeGrafter"/>
</dbReference>
<dbReference type="InterPro" id="IPR001478">
    <property type="entry name" value="PDZ"/>
</dbReference>
<protein>
    <recommendedName>
        <fullName evidence="6">PDZ domain-containing protein</fullName>
    </recommendedName>
</protein>
<feature type="signal peptide" evidence="5">
    <location>
        <begin position="1"/>
        <end position="19"/>
    </location>
</feature>
<feature type="compositionally biased region" description="Low complexity" evidence="4">
    <location>
        <begin position="147"/>
        <end position="163"/>
    </location>
</feature>
<keyword evidence="3" id="KW-0966">Cell projection</keyword>
<dbReference type="InterPro" id="IPR051844">
    <property type="entry name" value="USH2_Complex_Protein"/>
</dbReference>
<dbReference type="GO" id="GO:0005929">
    <property type="term" value="C:cilium"/>
    <property type="evidence" value="ECO:0007669"/>
    <property type="project" value="TreeGrafter"/>
</dbReference>
<dbReference type="SUPFAM" id="SSF50156">
    <property type="entry name" value="PDZ domain-like"/>
    <property type="match status" value="1"/>
</dbReference>
<evidence type="ECO:0000259" key="6">
    <source>
        <dbReference type="PROSITE" id="PS50106"/>
    </source>
</evidence>
<dbReference type="PANTHER" id="PTHR23116">
    <property type="entry name" value="PDZ DOMAIN CONTAINING WHIRLIN AND HARMONIN-RELATED"/>
    <property type="match status" value="1"/>
</dbReference>
<dbReference type="Proteomes" id="UP000261600">
    <property type="component" value="Unplaced"/>
</dbReference>
<dbReference type="InterPro" id="IPR036034">
    <property type="entry name" value="PDZ_sf"/>
</dbReference>
<feature type="domain" description="PDZ" evidence="6">
    <location>
        <begin position="43"/>
        <end position="111"/>
    </location>
</feature>